<reference evidence="6" key="1">
    <citation type="submission" date="2024-02" db="EMBL/GenBank/DDBJ databases">
        <authorList>
            <consortium name="ELIXIR-Norway"/>
            <consortium name="Elixir Norway"/>
        </authorList>
    </citation>
    <scope>NUCLEOTIDE SEQUENCE</scope>
</reference>
<dbReference type="InterPro" id="IPR036188">
    <property type="entry name" value="FAD/NAD-bd_sf"/>
</dbReference>
<evidence type="ECO:0000259" key="5">
    <source>
        <dbReference type="Pfam" id="PF07992"/>
    </source>
</evidence>
<dbReference type="EMBL" id="OZ019902">
    <property type="protein sequence ID" value="CAK9194466.1"/>
    <property type="molecule type" value="Genomic_DNA"/>
</dbReference>
<keyword evidence="4" id="KW-0560">Oxidoreductase</keyword>
<evidence type="ECO:0000256" key="4">
    <source>
        <dbReference type="ARBA" id="ARBA00023002"/>
    </source>
</evidence>
<dbReference type="Pfam" id="PF07992">
    <property type="entry name" value="Pyr_redox_2"/>
    <property type="match status" value="1"/>
</dbReference>
<dbReference type="PANTHER" id="PTHR42913">
    <property type="entry name" value="APOPTOSIS-INDUCING FACTOR 1"/>
    <property type="match status" value="1"/>
</dbReference>
<evidence type="ECO:0000256" key="1">
    <source>
        <dbReference type="ARBA" id="ARBA00001974"/>
    </source>
</evidence>
<evidence type="ECO:0000313" key="7">
    <source>
        <dbReference type="Proteomes" id="UP001497512"/>
    </source>
</evidence>
<gene>
    <name evidence="6" type="ORF">CSSPTR1EN2_LOCUS2540</name>
</gene>
<keyword evidence="2" id="KW-0285">Flavoprotein</keyword>
<keyword evidence="3" id="KW-0274">FAD</keyword>
<evidence type="ECO:0000256" key="2">
    <source>
        <dbReference type="ARBA" id="ARBA00022630"/>
    </source>
</evidence>
<proteinExistence type="predicted"/>
<keyword evidence="7" id="KW-1185">Reference proteome</keyword>
<sequence>MPPALSLPPLSCGLPYFHGGISGKVMQVVGLPPSTTGQVQMVAQETKNCMWKISGRCWKVRHRHMPLWGGAMMQRFTTMAAAGEAFTSLDKMAVGDDSGLKSFKWPDRKRPRICVLGGGFGGLYTALRLDSLVWSPENQPQVLLIDQSERFVFKPLLYELLTKEVDSWEIAPTFKELLLNTSIQFLRDTVKSVQPSNAVNGKPFLATSDRDVGGTVYLGSGTEVEYDWLVIALGAEPRLGIVPGATENALPFSTLEDALEVDKRLLVLETARRGSAVKPIEVVIVGSGYCGVELAATVAERLGNRGHVKVVDTAPDIVPSAPAGNREAALKVLASRNVELILGFLVANMRSADDVASPRQPGSKSVILELIQATRGPSRRKVDGPILEADLVLWTVGPQASLPPAETQAGYQAFPLNVRGQADTDEMLRVKGHPRIFAIGDSAGTKDDSGRLLPATAQVAFQQADYAGWNLWAAINNRPLLPFRYQHLGEMMTLGTADAAVSLGFVEGFTLDGLLGHSARKLAYLYRLPTNDHKARVGLSWLAKSTISSISFLQDSINQFLTPSS</sequence>
<organism evidence="6 7">
    <name type="scientific">Sphagnum troendelagicum</name>
    <dbReference type="NCBI Taxonomy" id="128251"/>
    <lineage>
        <taxon>Eukaryota</taxon>
        <taxon>Viridiplantae</taxon>
        <taxon>Streptophyta</taxon>
        <taxon>Embryophyta</taxon>
        <taxon>Bryophyta</taxon>
        <taxon>Sphagnophytina</taxon>
        <taxon>Sphagnopsida</taxon>
        <taxon>Sphagnales</taxon>
        <taxon>Sphagnaceae</taxon>
        <taxon>Sphagnum</taxon>
    </lineage>
</organism>
<accession>A0ABP0TED0</accession>
<dbReference type="PRINTS" id="PR00411">
    <property type="entry name" value="PNDRDTASEI"/>
</dbReference>
<dbReference type="InterPro" id="IPR051169">
    <property type="entry name" value="NADH-Q_oxidoreductase"/>
</dbReference>
<name>A0ABP0TED0_9BRYO</name>
<dbReference type="InterPro" id="IPR023753">
    <property type="entry name" value="FAD/NAD-binding_dom"/>
</dbReference>
<dbReference type="SUPFAM" id="SSF51905">
    <property type="entry name" value="FAD/NAD(P)-binding domain"/>
    <property type="match status" value="1"/>
</dbReference>
<dbReference type="Gene3D" id="3.50.50.100">
    <property type="match status" value="1"/>
</dbReference>
<comment type="cofactor">
    <cofactor evidence="1">
        <name>FAD</name>
        <dbReference type="ChEBI" id="CHEBI:57692"/>
    </cofactor>
</comment>
<feature type="domain" description="FAD/NAD(P)-binding" evidence="5">
    <location>
        <begin position="112"/>
        <end position="464"/>
    </location>
</feature>
<evidence type="ECO:0000256" key="3">
    <source>
        <dbReference type="ARBA" id="ARBA00022827"/>
    </source>
</evidence>
<dbReference type="PANTHER" id="PTHR42913:SF4">
    <property type="entry name" value="ALTERNATIVE NAD(P)H-UBIQUINONE OXIDOREDUCTASE C1, CHLOROPLASTIC_MITOCHONDRIAL"/>
    <property type="match status" value="1"/>
</dbReference>
<dbReference type="PRINTS" id="PR00368">
    <property type="entry name" value="FADPNR"/>
</dbReference>
<evidence type="ECO:0000313" key="6">
    <source>
        <dbReference type="EMBL" id="CAK9194466.1"/>
    </source>
</evidence>
<dbReference type="Proteomes" id="UP001497512">
    <property type="component" value="Chromosome 10"/>
</dbReference>
<protein>
    <recommendedName>
        <fullName evidence="5">FAD/NAD(P)-binding domain-containing protein</fullName>
    </recommendedName>
</protein>